<dbReference type="InterPro" id="IPR051554">
    <property type="entry name" value="Acetyltransferase_Eis"/>
</dbReference>
<evidence type="ECO:0000256" key="1">
    <source>
        <dbReference type="ARBA" id="ARBA00022679"/>
    </source>
</evidence>
<sequence>MSPAVPSGAPVEPVLRRATRDDLPALRVFDSRAFGFTWGEPDFAGFEPLFEPERFVLAHEPTAPGLAASDALVGAAGAYSMTMTVPGGARLPVPGVTWVGVALHQRRRGLLRRLFADLHAGLVDHGAALAVLTASEATIYGRFGYGAATTNRSVRVDRRRARLAPAAEALAGAEVARHATASAVRGHLADVHERWCAATPGAMARSAAWWDWLLADTPDQRSGGSELFVLVHPDGYATYRVADDGARARVVDLVAATPAAHASLWRSLLALDLVEEVTAGRAVPLDDPLPHLLVDPAVVTTTAVEDGVWVRLLDVPAALAARTYACEVDVVLDVDDGGGLGGVDASGRVRLRGGPDGAECTRTDAAPDVRLGVAALGATYLGGTRLGPLARAGLVEADEPAVLARLGAALLGEREPQYGTSF</sequence>
<comment type="similarity">
    <text evidence="3">Belongs to the acetyltransferase Eis family.</text>
</comment>
<feature type="domain" description="Eis-like acetyltransferase" evidence="5">
    <location>
        <begin position="201"/>
        <end position="311"/>
    </location>
</feature>
<dbReference type="AlphaFoldDB" id="A0A5C8ZAQ9"/>
<organism evidence="6 7">
    <name type="scientific">Quadrisphaera setariae</name>
    <dbReference type="NCBI Taxonomy" id="2593304"/>
    <lineage>
        <taxon>Bacteria</taxon>
        <taxon>Bacillati</taxon>
        <taxon>Actinomycetota</taxon>
        <taxon>Actinomycetes</taxon>
        <taxon>Kineosporiales</taxon>
        <taxon>Kineosporiaceae</taxon>
        <taxon>Quadrisphaera</taxon>
    </lineage>
</organism>
<dbReference type="NCBIfam" id="NF002367">
    <property type="entry name" value="PRK01346.1-4"/>
    <property type="match status" value="1"/>
</dbReference>
<feature type="active site" description="Proton acceptor; via carboxylate" evidence="3">
    <location>
        <position position="422"/>
    </location>
</feature>
<dbReference type="InterPro" id="IPR022902">
    <property type="entry name" value="NAcTrfase_Eis"/>
</dbReference>
<dbReference type="Pfam" id="PF17668">
    <property type="entry name" value="Acetyltransf_17"/>
    <property type="match status" value="1"/>
</dbReference>
<name>A0A5C8ZAQ9_9ACTN</name>
<dbReference type="InterPro" id="IPR036527">
    <property type="entry name" value="SCP2_sterol-bd_dom_sf"/>
</dbReference>
<evidence type="ECO:0000256" key="2">
    <source>
        <dbReference type="ARBA" id="ARBA00023315"/>
    </source>
</evidence>
<feature type="active site" description="Proton donor" evidence="3">
    <location>
        <position position="140"/>
    </location>
</feature>
<dbReference type="InterPro" id="IPR016181">
    <property type="entry name" value="Acyl_CoA_acyltransferase"/>
</dbReference>
<dbReference type="GO" id="GO:0030649">
    <property type="term" value="P:aminoglycoside antibiotic catabolic process"/>
    <property type="evidence" value="ECO:0007669"/>
    <property type="project" value="TreeGrafter"/>
</dbReference>
<proteinExistence type="inferred from homology"/>
<evidence type="ECO:0000256" key="3">
    <source>
        <dbReference type="HAMAP-Rule" id="MF_01812"/>
    </source>
</evidence>
<feature type="binding site" evidence="3">
    <location>
        <begin position="135"/>
        <end position="136"/>
    </location>
    <ligand>
        <name>acetyl-CoA</name>
        <dbReference type="ChEBI" id="CHEBI:57288"/>
    </ligand>
</feature>
<keyword evidence="7" id="KW-1185">Reference proteome</keyword>
<feature type="domain" description="Enhanced intracellular survival protein" evidence="4">
    <location>
        <begin position="315"/>
        <end position="416"/>
    </location>
</feature>
<dbReference type="InterPro" id="IPR025559">
    <property type="entry name" value="Eis_dom"/>
</dbReference>
<dbReference type="SUPFAM" id="SSF55718">
    <property type="entry name" value="SCP-like"/>
    <property type="match status" value="1"/>
</dbReference>
<feature type="binding site" evidence="3">
    <location>
        <begin position="107"/>
        <end position="112"/>
    </location>
    <ligand>
        <name>acetyl-CoA</name>
        <dbReference type="ChEBI" id="CHEBI:57288"/>
    </ligand>
</feature>
<dbReference type="OrthoDB" id="8399956at2"/>
<comment type="subunit">
    <text evidence="3">Homohexamer; trimer of dimers.</text>
</comment>
<gene>
    <name evidence="6" type="ORF">FMM08_16195</name>
</gene>
<dbReference type="Gene3D" id="3.40.630.30">
    <property type="match status" value="2"/>
</dbReference>
<dbReference type="HAMAP" id="MF_01812">
    <property type="entry name" value="Eis"/>
    <property type="match status" value="1"/>
</dbReference>
<dbReference type="SUPFAM" id="SSF55729">
    <property type="entry name" value="Acyl-CoA N-acyltransferases (Nat)"/>
    <property type="match status" value="1"/>
</dbReference>
<keyword evidence="1 3" id="KW-0808">Transferase</keyword>
<dbReference type="PANTHER" id="PTHR37817">
    <property type="entry name" value="N-ACETYLTRANSFERASE EIS"/>
    <property type="match status" value="1"/>
</dbReference>
<feature type="binding site" evidence="3">
    <location>
        <begin position="99"/>
        <end position="101"/>
    </location>
    <ligand>
        <name>acetyl-CoA</name>
        <dbReference type="ChEBI" id="CHEBI:57288"/>
    </ligand>
</feature>
<dbReference type="Pfam" id="PF13527">
    <property type="entry name" value="Acetyltransf_9"/>
    <property type="match status" value="1"/>
</dbReference>
<dbReference type="RefSeq" id="WP_147927432.1">
    <property type="nucleotide sequence ID" value="NZ_VKAC01000010.1"/>
</dbReference>
<dbReference type="Pfam" id="PF13530">
    <property type="entry name" value="SCP2_2"/>
    <property type="match status" value="1"/>
</dbReference>
<evidence type="ECO:0000259" key="5">
    <source>
        <dbReference type="Pfam" id="PF17668"/>
    </source>
</evidence>
<dbReference type="PANTHER" id="PTHR37817:SF1">
    <property type="entry name" value="N-ACETYLTRANSFERASE EIS"/>
    <property type="match status" value="1"/>
</dbReference>
<accession>A0A5C8ZAQ9</accession>
<protein>
    <submittedName>
        <fullName evidence="6">GNAT family N-acetyltransferase</fullName>
    </submittedName>
</protein>
<dbReference type="EMBL" id="VKAC01000010">
    <property type="protein sequence ID" value="TXR55042.1"/>
    <property type="molecule type" value="Genomic_DNA"/>
</dbReference>
<evidence type="ECO:0000313" key="6">
    <source>
        <dbReference type="EMBL" id="TXR55042.1"/>
    </source>
</evidence>
<evidence type="ECO:0000313" key="7">
    <source>
        <dbReference type="Proteomes" id="UP000321234"/>
    </source>
</evidence>
<dbReference type="InterPro" id="IPR041380">
    <property type="entry name" value="Acetyltransf_17"/>
</dbReference>
<reference evidence="6 7" key="1">
    <citation type="submission" date="2019-07" db="EMBL/GenBank/DDBJ databases">
        <title>Quadrisphaera sp. strain DD2A genome sequencing and assembly.</title>
        <authorList>
            <person name="Kim I."/>
        </authorList>
    </citation>
    <scope>NUCLEOTIDE SEQUENCE [LARGE SCALE GENOMIC DNA]</scope>
    <source>
        <strain evidence="6 7">DD2A</strain>
    </source>
</reference>
<comment type="caution">
    <text evidence="6">The sequence shown here is derived from an EMBL/GenBank/DDBJ whole genome shotgun (WGS) entry which is preliminary data.</text>
</comment>
<evidence type="ECO:0000259" key="4">
    <source>
        <dbReference type="Pfam" id="PF13530"/>
    </source>
</evidence>
<dbReference type="GO" id="GO:0034069">
    <property type="term" value="F:aminoglycoside N-acetyltransferase activity"/>
    <property type="evidence" value="ECO:0007669"/>
    <property type="project" value="TreeGrafter"/>
</dbReference>
<dbReference type="Gene3D" id="3.30.1050.10">
    <property type="entry name" value="SCP2 sterol-binding domain"/>
    <property type="match status" value="1"/>
</dbReference>
<dbReference type="Proteomes" id="UP000321234">
    <property type="component" value="Unassembled WGS sequence"/>
</dbReference>
<keyword evidence="2 3" id="KW-0012">Acyltransferase</keyword>